<accession>A0A0C3P1I1</accession>
<dbReference type="GO" id="GO:0015086">
    <property type="term" value="F:cadmium ion transmembrane transporter activity"/>
    <property type="evidence" value="ECO:0007669"/>
    <property type="project" value="TreeGrafter"/>
</dbReference>
<evidence type="ECO:0000313" key="8">
    <source>
        <dbReference type="Proteomes" id="UP000054217"/>
    </source>
</evidence>
<reference evidence="8" key="2">
    <citation type="submission" date="2015-01" db="EMBL/GenBank/DDBJ databases">
        <title>Evolutionary Origins and Diversification of the Mycorrhizal Mutualists.</title>
        <authorList>
            <consortium name="DOE Joint Genome Institute"/>
            <consortium name="Mycorrhizal Genomics Consortium"/>
            <person name="Kohler A."/>
            <person name="Kuo A."/>
            <person name="Nagy L.G."/>
            <person name="Floudas D."/>
            <person name="Copeland A."/>
            <person name="Barry K.W."/>
            <person name="Cichocki N."/>
            <person name="Veneault-Fourrey C."/>
            <person name="LaButti K."/>
            <person name="Lindquist E.A."/>
            <person name="Lipzen A."/>
            <person name="Lundell T."/>
            <person name="Morin E."/>
            <person name="Murat C."/>
            <person name="Riley R."/>
            <person name="Ohm R."/>
            <person name="Sun H."/>
            <person name="Tunlid A."/>
            <person name="Henrissat B."/>
            <person name="Grigoriev I.V."/>
            <person name="Hibbett D.S."/>
            <person name="Martin F."/>
        </authorList>
    </citation>
    <scope>NUCLEOTIDE SEQUENCE [LARGE SCALE GENOMIC DNA]</scope>
    <source>
        <strain evidence="8">Marx 270</strain>
    </source>
</reference>
<dbReference type="PANTHER" id="PTHR11706">
    <property type="entry name" value="SOLUTE CARRIER PROTEIN FAMILY 11 MEMBER"/>
    <property type="match status" value="1"/>
</dbReference>
<dbReference type="Pfam" id="PF01566">
    <property type="entry name" value="Nramp"/>
    <property type="match status" value="2"/>
</dbReference>
<feature type="transmembrane region" description="Helical" evidence="6">
    <location>
        <begin position="145"/>
        <end position="175"/>
    </location>
</feature>
<keyword evidence="2 6" id="KW-0812">Transmembrane</keyword>
<evidence type="ECO:0000256" key="6">
    <source>
        <dbReference type="SAM" id="Phobius"/>
    </source>
</evidence>
<dbReference type="OrthoDB" id="409173at2759"/>
<feature type="transmembrane region" description="Helical" evidence="6">
    <location>
        <begin position="397"/>
        <end position="422"/>
    </location>
</feature>
<dbReference type="Proteomes" id="UP000054217">
    <property type="component" value="Unassembled WGS sequence"/>
</dbReference>
<feature type="compositionally biased region" description="Basic and acidic residues" evidence="5">
    <location>
        <begin position="578"/>
        <end position="590"/>
    </location>
</feature>
<feature type="transmembrane region" description="Helical" evidence="6">
    <location>
        <begin position="492"/>
        <end position="510"/>
    </location>
</feature>
<dbReference type="GO" id="GO:0034755">
    <property type="term" value="P:iron ion transmembrane transport"/>
    <property type="evidence" value="ECO:0007669"/>
    <property type="project" value="TreeGrafter"/>
</dbReference>
<dbReference type="GO" id="GO:0005886">
    <property type="term" value="C:plasma membrane"/>
    <property type="evidence" value="ECO:0007669"/>
    <property type="project" value="TreeGrafter"/>
</dbReference>
<dbReference type="FunCoup" id="A0A0C3P1I1">
    <property type="interactions" value="159"/>
</dbReference>
<dbReference type="STRING" id="870435.A0A0C3P1I1"/>
<feature type="transmembrane region" description="Helical" evidence="6">
    <location>
        <begin position="210"/>
        <end position="234"/>
    </location>
</feature>
<evidence type="ECO:0000256" key="1">
    <source>
        <dbReference type="ARBA" id="ARBA00004141"/>
    </source>
</evidence>
<evidence type="ECO:0000313" key="7">
    <source>
        <dbReference type="EMBL" id="KIO06925.1"/>
    </source>
</evidence>
<dbReference type="EMBL" id="KN831961">
    <property type="protein sequence ID" value="KIO06925.1"/>
    <property type="molecule type" value="Genomic_DNA"/>
</dbReference>
<dbReference type="GO" id="GO:0005384">
    <property type="term" value="F:manganese ion transmembrane transporter activity"/>
    <property type="evidence" value="ECO:0007669"/>
    <property type="project" value="TreeGrafter"/>
</dbReference>
<feature type="transmembrane region" description="Helical" evidence="6">
    <location>
        <begin position="605"/>
        <end position="626"/>
    </location>
</feature>
<protein>
    <recommendedName>
        <fullName evidence="9">Nramp-domain-containing protein</fullName>
    </recommendedName>
</protein>
<keyword evidence="3 6" id="KW-1133">Transmembrane helix</keyword>
<dbReference type="GO" id="GO:0030026">
    <property type="term" value="P:intracellular manganese ion homeostasis"/>
    <property type="evidence" value="ECO:0007669"/>
    <property type="project" value="TreeGrafter"/>
</dbReference>
<evidence type="ECO:0000256" key="3">
    <source>
        <dbReference type="ARBA" id="ARBA00022989"/>
    </source>
</evidence>
<evidence type="ECO:0000256" key="2">
    <source>
        <dbReference type="ARBA" id="ARBA00022692"/>
    </source>
</evidence>
<dbReference type="InterPro" id="IPR001046">
    <property type="entry name" value="NRAMP_fam"/>
</dbReference>
<feature type="transmembrane region" description="Helical" evidence="6">
    <location>
        <begin position="516"/>
        <end position="539"/>
    </location>
</feature>
<dbReference type="PANTHER" id="PTHR11706:SF101">
    <property type="entry name" value="MANGANESE TRANSPORTER SMF1"/>
    <property type="match status" value="1"/>
</dbReference>
<feature type="transmembrane region" description="Helical" evidence="6">
    <location>
        <begin position="106"/>
        <end position="124"/>
    </location>
</feature>
<evidence type="ECO:0000256" key="5">
    <source>
        <dbReference type="SAM" id="MobiDB-lite"/>
    </source>
</evidence>
<dbReference type="InParanoid" id="A0A0C3P1I1"/>
<proteinExistence type="predicted"/>
<dbReference type="HOGENOM" id="CLU_020088_4_2_1"/>
<feature type="transmembrane region" description="Helical" evidence="6">
    <location>
        <begin position="450"/>
        <end position="472"/>
    </location>
</feature>
<organism evidence="7 8">
    <name type="scientific">Pisolithus tinctorius Marx 270</name>
    <dbReference type="NCBI Taxonomy" id="870435"/>
    <lineage>
        <taxon>Eukaryota</taxon>
        <taxon>Fungi</taxon>
        <taxon>Dikarya</taxon>
        <taxon>Basidiomycota</taxon>
        <taxon>Agaricomycotina</taxon>
        <taxon>Agaricomycetes</taxon>
        <taxon>Agaricomycetidae</taxon>
        <taxon>Boletales</taxon>
        <taxon>Sclerodermatineae</taxon>
        <taxon>Pisolithaceae</taxon>
        <taxon>Pisolithus</taxon>
    </lineage>
</organism>
<gene>
    <name evidence="7" type="ORF">M404DRAFT_24077</name>
</gene>
<feature type="transmembrane region" description="Helical" evidence="6">
    <location>
        <begin position="254"/>
        <end position="273"/>
    </location>
</feature>
<feature type="region of interest" description="Disordered" evidence="5">
    <location>
        <begin position="550"/>
        <end position="594"/>
    </location>
</feature>
<evidence type="ECO:0000256" key="4">
    <source>
        <dbReference type="ARBA" id="ARBA00023136"/>
    </source>
</evidence>
<dbReference type="AlphaFoldDB" id="A0A0C3P1I1"/>
<feature type="transmembrane region" description="Helical" evidence="6">
    <location>
        <begin position="73"/>
        <end position="100"/>
    </location>
</feature>
<name>A0A0C3P1I1_PISTI</name>
<sequence length="632" mass="68962">MSVSVVPEDKDKPEQVSTRKGVHWSSIAYNVAWRVYHHARKHTGVGIVCSVAYFDPGNWGVDLQAGSQFGYSLLFCVLLAGLLAALLQVSFFFAAAGIIAFIRDTFFWQVLASRLGVVTGLDLASHCRLLLHDRPRHKMLWRWGVLYPLYVLSEIAIISTDLAEMLGSAIALVLLFPSLPLWAGVLLTASDVMLLLAFDNPLRTRPVKMFEYLITALTLAVLICMAIIIARINVDWADAFKGLLPSKALFENGALYTTVGILGATIMPHSLFLGSHLATQDRMAEAPLKEVHTRSESASFEPPQDKTFLQRLYHFVKQPLNVFSCDGLPEDNADYEPTTNTRHATFSERLCIHCRRLLGVFRSEESYYPANVLTHANRENNPLPFVRAHVYHGMVDMIISLLGFAVIINALILVLASAVFYYGSGARGSMAPASLFDAHTLIRDTIGRPAALLFALALLASGQSASIIATLAGQSVSEGFLHWKVSPVLRRLITRLLGLVPSMIVAIAVGPNGINALLVASQVVLSIILPFITFPLIYLTSTSRFMKVRKSSQPSSSDGTMPPDTDAAETGPPALEAAPRDTRETPRDPETADQAEYVDFSSGKIVTAAGTLTWLIIVSANVYALVTLGQGN</sequence>
<comment type="subcellular location">
    <subcellularLocation>
        <location evidence="1">Membrane</location>
        <topology evidence="1">Multi-pass membrane protein</topology>
    </subcellularLocation>
</comment>
<reference evidence="7 8" key="1">
    <citation type="submission" date="2014-04" db="EMBL/GenBank/DDBJ databases">
        <authorList>
            <consortium name="DOE Joint Genome Institute"/>
            <person name="Kuo A."/>
            <person name="Kohler A."/>
            <person name="Costa M.D."/>
            <person name="Nagy L.G."/>
            <person name="Floudas D."/>
            <person name="Copeland A."/>
            <person name="Barry K.W."/>
            <person name="Cichocki N."/>
            <person name="Veneault-Fourrey C."/>
            <person name="LaButti K."/>
            <person name="Lindquist E.A."/>
            <person name="Lipzen A."/>
            <person name="Lundell T."/>
            <person name="Morin E."/>
            <person name="Murat C."/>
            <person name="Sun H."/>
            <person name="Tunlid A."/>
            <person name="Henrissat B."/>
            <person name="Grigoriev I.V."/>
            <person name="Hibbett D.S."/>
            <person name="Martin F."/>
            <person name="Nordberg H.P."/>
            <person name="Cantor M.N."/>
            <person name="Hua S.X."/>
        </authorList>
    </citation>
    <scope>NUCLEOTIDE SEQUENCE [LARGE SCALE GENOMIC DNA]</scope>
    <source>
        <strain evidence="7 8">Marx 270</strain>
    </source>
</reference>
<keyword evidence="4 6" id="KW-0472">Membrane</keyword>
<dbReference type="PRINTS" id="PR00447">
    <property type="entry name" value="NATRESASSCMP"/>
</dbReference>
<evidence type="ECO:0008006" key="9">
    <source>
        <dbReference type="Google" id="ProtNLM"/>
    </source>
</evidence>
<keyword evidence="8" id="KW-1185">Reference proteome</keyword>